<gene>
    <name evidence="2" type="ORF">MUN53_17505</name>
</gene>
<dbReference type="Gene3D" id="3.10.450.360">
    <property type="match status" value="1"/>
</dbReference>
<name>A0ABT0C5T8_9BACT</name>
<reference evidence="2 3" key="1">
    <citation type="submission" date="2022-03" db="EMBL/GenBank/DDBJ databases">
        <title>Parabacteroides sp. nov. isolated from swine feces.</title>
        <authorList>
            <person name="Bak J.E."/>
        </authorList>
    </citation>
    <scope>NUCLEOTIDE SEQUENCE [LARGE SCALE GENOMIC DNA]</scope>
    <source>
        <strain evidence="2 3">AGMB00274</strain>
    </source>
</reference>
<evidence type="ECO:0000256" key="1">
    <source>
        <dbReference type="SAM" id="SignalP"/>
    </source>
</evidence>
<dbReference type="Proteomes" id="UP001165444">
    <property type="component" value="Unassembled WGS sequence"/>
</dbReference>
<dbReference type="EMBL" id="JAKZMM010000077">
    <property type="protein sequence ID" value="MCJ2382379.1"/>
    <property type="molecule type" value="Genomic_DNA"/>
</dbReference>
<keyword evidence="1" id="KW-0732">Signal</keyword>
<accession>A0ABT0C5T8</accession>
<comment type="caution">
    <text evidence="2">The sequence shown here is derived from an EMBL/GenBank/DDBJ whole genome shotgun (WGS) entry which is preliminary data.</text>
</comment>
<organism evidence="2 3">
    <name type="scientific">Parabacteroides faecalis</name>
    <dbReference type="NCBI Taxonomy" id="2924040"/>
    <lineage>
        <taxon>Bacteria</taxon>
        <taxon>Pseudomonadati</taxon>
        <taxon>Bacteroidota</taxon>
        <taxon>Bacteroidia</taxon>
        <taxon>Bacteroidales</taxon>
        <taxon>Tannerellaceae</taxon>
        <taxon>Parabacteroides</taxon>
    </lineage>
</organism>
<sequence>MKKVLVAVACLMSVGSFSAFASETSVDSVMVVSEVAQDDFVKVEVKDLPEAVTQAVEKAYPDYTVKEAFVAEKEDGKQYKVTLVLEEEEVTALFKENGEEVK</sequence>
<feature type="chain" id="PRO_5045286944" description="Beta-lactamase-inhibitor-like PepSY-like domain-containing protein" evidence="1">
    <location>
        <begin position="22"/>
        <end position="102"/>
    </location>
</feature>
<keyword evidence="3" id="KW-1185">Reference proteome</keyword>
<evidence type="ECO:0000313" key="2">
    <source>
        <dbReference type="EMBL" id="MCJ2382379.1"/>
    </source>
</evidence>
<evidence type="ECO:0000313" key="3">
    <source>
        <dbReference type="Proteomes" id="UP001165444"/>
    </source>
</evidence>
<dbReference type="SUPFAM" id="SSF160574">
    <property type="entry name" value="BT0923-like"/>
    <property type="match status" value="1"/>
</dbReference>
<protein>
    <recommendedName>
        <fullName evidence="4">Beta-lactamase-inhibitor-like PepSY-like domain-containing protein</fullName>
    </recommendedName>
</protein>
<feature type="signal peptide" evidence="1">
    <location>
        <begin position="1"/>
        <end position="21"/>
    </location>
</feature>
<dbReference type="RefSeq" id="WP_022456118.1">
    <property type="nucleotide sequence ID" value="NZ_JAKZMM010000077.1"/>
</dbReference>
<evidence type="ECO:0008006" key="4">
    <source>
        <dbReference type="Google" id="ProtNLM"/>
    </source>
</evidence>
<proteinExistence type="predicted"/>